<dbReference type="EMBL" id="CAADFW010000004">
    <property type="protein sequence ID" value="VFK54282.1"/>
    <property type="molecule type" value="Genomic_DNA"/>
</dbReference>
<evidence type="ECO:0000313" key="1">
    <source>
        <dbReference type="EMBL" id="VFK39705.1"/>
    </source>
</evidence>
<dbReference type="EMBL" id="CAADFT010000005">
    <property type="protein sequence ID" value="VFK39705.1"/>
    <property type="molecule type" value="Genomic_DNA"/>
</dbReference>
<proteinExistence type="predicted"/>
<protein>
    <submittedName>
        <fullName evidence="1">Uncharacterized protein</fullName>
    </submittedName>
</protein>
<evidence type="ECO:0000313" key="2">
    <source>
        <dbReference type="EMBL" id="VFK54282.1"/>
    </source>
</evidence>
<organism evidence="1">
    <name type="scientific">Candidatus Kentrum sp. TC</name>
    <dbReference type="NCBI Taxonomy" id="2126339"/>
    <lineage>
        <taxon>Bacteria</taxon>
        <taxon>Pseudomonadati</taxon>
        <taxon>Pseudomonadota</taxon>
        <taxon>Gammaproteobacteria</taxon>
        <taxon>Candidatus Kentrum</taxon>
    </lineage>
</organism>
<gene>
    <name evidence="1" type="ORF">BECKTC1821E_GA0114239_100517</name>
    <name evidence="2" type="ORF">BECKTC1821F_GA0114240_1004107</name>
</gene>
<accession>A0A450YE06</accession>
<reference evidence="1" key="1">
    <citation type="submission" date="2019-02" db="EMBL/GenBank/DDBJ databases">
        <authorList>
            <person name="Gruber-Vodicka R. H."/>
            <person name="Seah K. B. B."/>
        </authorList>
    </citation>
    <scope>NUCLEOTIDE SEQUENCE</scope>
    <source>
        <strain evidence="1">BECK_BZ125</strain>
        <strain evidence="2">BECK_BZ126</strain>
    </source>
</reference>
<name>A0A450YE06_9GAMM</name>
<dbReference type="AlphaFoldDB" id="A0A450YE06"/>
<sequence length="39" mass="4449">MRGFSKIFSDTFTLPDADRSVLISDFSAYFQQVESRKAS</sequence>